<evidence type="ECO:0000259" key="5">
    <source>
        <dbReference type="Pfam" id="PF24883"/>
    </source>
</evidence>
<feature type="repeat" description="ANK" evidence="3">
    <location>
        <begin position="848"/>
        <end position="880"/>
    </location>
</feature>
<dbReference type="PROSITE" id="PS50088">
    <property type="entry name" value="ANK_REPEAT"/>
    <property type="match status" value="14"/>
</dbReference>
<feature type="repeat" description="ANK" evidence="3">
    <location>
        <begin position="1013"/>
        <end position="1045"/>
    </location>
</feature>
<accession>A0A9P5LDQ1</accession>
<dbReference type="InterPro" id="IPR036770">
    <property type="entry name" value="Ankyrin_rpt-contain_sf"/>
</dbReference>
<feature type="repeat" description="ANK" evidence="3">
    <location>
        <begin position="1112"/>
        <end position="1144"/>
    </location>
</feature>
<dbReference type="PANTHER" id="PTHR24198">
    <property type="entry name" value="ANKYRIN REPEAT AND PROTEIN KINASE DOMAIN-CONTAINING PROTEIN"/>
    <property type="match status" value="1"/>
</dbReference>
<dbReference type="OrthoDB" id="448455at2759"/>
<gene>
    <name evidence="6" type="ORF">G7Z17_g9068</name>
</gene>
<protein>
    <recommendedName>
        <fullName evidence="8">NACHT domain-containing protein</fullName>
    </recommendedName>
</protein>
<organism evidence="6 7">
    <name type="scientific">Cylindrodendrum hubeiense</name>
    <dbReference type="NCBI Taxonomy" id="595255"/>
    <lineage>
        <taxon>Eukaryota</taxon>
        <taxon>Fungi</taxon>
        <taxon>Dikarya</taxon>
        <taxon>Ascomycota</taxon>
        <taxon>Pezizomycotina</taxon>
        <taxon>Sordariomycetes</taxon>
        <taxon>Hypocreomycetidae</taxon>
        <taxon>Hypocreales</taxon>
        <taxon>Nectriaceae</taxon>
        <taxon>Cylindrodendrum</taxon>
    </lineage>
</organism>
<evidence type="ECO:0000256" key="3">
    <source>
        <dbReference type="PROSITE-ProRule" id="PRU00023"/>
    </source>
</evidence>
<evidence type="ECO:0000313" key="6">
    <source>
        <dbReference type="EMBL" id="KAF7545580.1"/>
    </source>
</evidence>
<feature type="repeat" description="ANK" evidence="3">
    <location>
        <begin position="779"/>
        <end position="811"/>
    </location>
</feature>
<dbReference type="AlphaFoldDB" id="A0A9P5LDQ1"/>
<dbReference type="Pfam" id="PF12796">
    <property type="entry name" value="Ank_2"/>
    <property type="match status" value="5"/>
</dbReference>
<dbReference type="SUPFAM" id="SSF48403">
    <property type="entry name" value="Ankyrin repeat"/>
    <property type="match status" value="2"/>
</dbReference>
<dbReference type="Pfam" id="PF22939">
    <property type="entry name" value="WHD_GPIID"/>
    <property type="match status" value="1"/>
</dbReference>
<feature type="repeat" description="ANK" evidence="3">
    <location>
        <begin position="815"/>
        <end position="847"/>
    </location>
</feature>
<keyword evidence="7" id="KW-1185">Reference proteome</keyword>
<dbReference type="Gene3D" id="1.25.40.20">
    <property type="entry name" value="Ankyrin repeat-containing domain"/>
    <property type="match status" value="5"/>
</dbReference>
<dbReference type="InterPro" id="IPR056884">
    <property type="entry name" value="NPHP3-like_N"/>
</dbReference>
<feature type="repeat" description="ANK" evidence="3">
    <location>
        <begin position="980"/>
        <end position="1012"/>
    </location>
</feature>
<comment type="caution">
    <text evidence="6">The sequence shown here is derived from an EMBL/GenBank/DDBJ whole genome shotgun (WGS) entry which is preliminary data.</text>
</comment>
<feature type="repeat" description="ANK" evidence="3">
    <location>
        <begin position="712"/>
        <end position="744"/>
    </location>
</feature>
<dbReference type="Pfam" id="PF24883">
    <property type="entry name" value="NPHP3_N"/>
    <property type="match status" value="1"/>
</dbReference>
<feature type="domain" description="Nephrocystin 3-like N-terminal" evidence="5">
    <location>
        <begin position="238"/>
        <end position="403"/>
    </location>
</feature>
<dbReference type="PROSITE" id="PS50297">
    <property type="entry name" value="ANK_REP_REGION"/>
    <property type="match status" value="13"/>
</dbReference>
<dbReference type="Pfam" id="PF00023">
    <property type="entry name" value="Ank"/>
    <property type="match status" value="1"/>
</dbReference>
<dbReference type="Proteomes" id="UP000722485">
    <property type="component" value="Unassembled WGS sequence"/>
</dbReference>
<dbReference type="Gene3D" id="3.40.50.300">
    <property type="entry name" value="P-loop containing nucleotide triphosphate hydrolases"/>
    <property type="match status" value="1"/>
</dbReference>
<feature type="repeat" description="ANK" evidence="3">
    <location>
        <begin position="1145"/>
        <end position="1177"/>
    </location>
</feature>
<name>A0A9P5LDQ1_9HYPO</name>
<feature type="repeat" description="ANK" evidence="3">
    <location>
        <begin position="914"/>
        <end position="946"/>
    </location>
</feature>
<dbReference type="InterPro" id="IPR027417">
    <property type="entry name" value="P-loop_NTPase"/>
</dbReference>
<evidence type="ECO:0000256" key="2">
    <source>
        <dbReference type="ARBA" id="ARBA00023043"/>
    </source>
</evidence>
<feature type="repeat" description="ANK" evidence="3">
    <location>
        <begin position="1079"/>
        <end position="1111"/>
    </location>
</feature>
<dbReference type="SMART" id="SM00248">
    <property type="entry name" value="ANK"/>
    <property type="match status" value="14"/>
</dbReference>
<dbReference type="EMBL" id="JAANBB010000247">
    <property type="protein sequence ID" value="KAF7545580.1"/>
    <property type="molecule type" value="Genomic_DNA"/>
</dbReference>
<dbReference type="InterPro" id="IPR002110">
    <property type="entry name" value="Ankyrin_rpt"/>
</dbReference>
<feature type="repeat" description="ANK" evidence="3">
    <location>
        <begin position="745"/>
        <end position="778"/>
    </location>
</feature>
<dbReference type="PANTHER" id="PTHR24198:SF165">
    <property type="entry name" value="ANKYRIN REPEAT-CONTAINING PROTEIN-RELATED"/>
    <property type="match status" value="1"/>
</dbReference>
<sequence>MTEMDPLSTSASIIAVIQLSSEVVKYINATVEATKERRRLRDEVRACEYILQQLKDEADDSAEGKAWLETIKALEAPDAPLGRLWTALNVVKAKLQPKVGHGKILASLKWPFEENEIEKVFGTIEREKSLLQLALHNNFRKLVQEINRTSIENRKQLMELIQVISAHSGDSEYQLSELKDGLTFLQISQAGLHSGLDGLHRLQDNREAIEERQSILNWLTPVEYAAQQSDFIGRRQRGTGQWLLDSPEFKAWLSTAKQTLFCPGIPGAGKTILTSIVIEELTARFRNNEDVGVAYLYCNFRRQDEQKAEDLLLSLLKQLSQGMASIPRSVVLLHDKHKELQTRPSFEEISGALQSVADLYSRSFIVIDALDECQTSGGCRTRLLEEILSLKAKCGTNFFVTSRSIPEINEWFNGGLSLEIRASPDDVRRYVDGHIPHLPSFVGRNPGLQEDIRSETGKAVDGMYVTLFVVMSGTNPARFLLAKLHLDSLVGKRSPKAVRAALSKLPSGSEAYERAYKDAMERIEGQVTDQEELAKQVLSWVTLAKRPLKTSEIQHALAVEVGESELDEDNLPQVEDMVSVCAGLVTVDKESDIIRLVHYTTQAYFERTQKQWFPNAESDMATICVTYLSFGVFESGFCQTDAELEDRLRSNQLYDYAAHNWGHHAREAYLLHEKIYDCDFLISEAKLYASSQALMAVKQNLGSREYSQRVPRKMTGLHLAAYFGVEGVVTYLLSGGHEPDVKETCGRTPLSWAAENGHDAVVVRLLATTQVNADSKDKWSQTPLFYAAANSHEVIVKLLLRNGANVDSKNTGNYSQRTPLLYAAANGYADIAKALLENGAAVDSNDVDGKTPLVYASMNGHEAIMQLLFDKGASLDWKDKDDRTLLSWAAQNGHDAAVQLLLNKGADLESKDKDSRTPLSWAAQTGYIAIIRLLINFGADVESMDVDGQTPLLWASLKGHEEVVQLLSDQGADLEAKDIGDQTPLLWAVANGHDGVVRLLLNKGADAESEDVYGRTPLSLAAYNGHGEVVQLLLDKGADVESEDVNGQTPLSWAAYMGCEAIVRQLLEKGADLESKDKRGQTAVTWAARKGHNAVVRHLVEQGADLESKDVSGQTPLSWAAYMGCEAIVRQLLEKGAELESKDANGRTPVAWAARNGHDAVVRHLFEKGADLMSKDTDGRTPLSWADFANRNKAIAQLPRVNMPSPSGYGQPCLGVEGKMVSTPPPSPLFS</sequence>
<evidence type="ECO:0000313" key="7">
    <source>
        <dbReference type="Proteomes" id="UP000722485"/>
    </source>
</evidence>
<dbReference type="PRINTS" id="PR01415">
    <property type="entry name" value="ANKYRIN"/>
</dbReference>
<reference evidence="6" key="1">
    <citation type="submission" date="2020-03" db="EMBL/GenBank/DDBJ databases">
        <title>Draft Genome Sequence of Cylindrodendrum hubeiense.</title>
        <authorList>
            <person name="Buettner E."/>
            <person name="Kellner H."/>
        </authorList>
    </citation>
    <scope>NUCLEOTIDE SEQUENCE</scope>
    <source>
        <strain evidence="6">IHI 201604</strain>
    </source>
</reference>
<feature type="domain" description="GPI inositol-deacylase winged helix" evidence="4">
    <location>
        <begin position="528"/>
        <end position="607"/>
    </location>
</feature>
<proteinExistence type="predicted"/>
<dbReference type="InterPro" id="IPR054471">
    <property type="entry name" value="GPIID_WHD"/>
</dbReference>
<feature type="repeat" description="ANK" evidence="3">
    <location>
        <begin position="1046"/>
        <end position="1078"/>
    </location>
</feature>
<keyword evidence="1" id="KW-0677">Repeat</keyword>
<evidence type="ECO:0008006" key="8">
    <source>
        <dbReference type="Google" id="ProtNLM"/>
    </source>
</evidence>
<evidence type="ECO:0000256" key="1">
    <source>
        <dbReference type="ARBA" id="ARBA00022737"/>
    </source>
</evidence>
<evidence type="ECO:0000259" key="4">
    <source>
        <dbReference type="Pfam" id="PF22939"/>
    </source>
</evidence>
<keyword evidence="2 3" id="KW-0040">ANK repeat</keyword>
<feature type="repeat" description="ANK" evidence="3">
    <location>
        <begin position="881"/>
        <end position="913"/>
    </location>
</feature>
<feature type="repeat" description="ANK" evidence="3">
    <location>
        <begin position="947"/>
        <end position="979"/>
    </location>
</feature>